<proteinExistence type="predicted"/>
<dbReference type="GO" id="GO:0004175">
    <property type="term" value="F:endopeptidase activity"/>
    <property type="evidence" value="ECO:0007669"/>
    <property type="project" value="UniProtKB-ARBA"/>
</dbReference>
<protein>
    <recommendedName>
        <fullName evidence="2">CAAX prenyl protease 2/Lysostaphin resistance protein A-like domain-containing protein</fullName>
    </recommendedName>
</protein>
<accession>A0AAJ5BCW9</accession>
<feature type="domain" description="CAAX prenyl protease 2/Lysostaphin resistance protein A-like" evidence="2">
    <location>
        <begin position="104"/>
        <end position="190"/>
    </location>
</feature>
<feature type="transmembrane region" description="Helical" evidence="1">
    <location>
        <begin position="180"/>
        <end position="201"/>
    </location>
</feature>
<keyword evidence="1" id="KW-1133">Transmembrane helix</keyword>
<dbReference type="GO" id="GO:0080120">
    <property type="term" value="P:CAAX-box protein maturation"/>
    <property type="evidence" value="ECO:0007669"/>
    <property type="project" value="UniProtKB-ARBA"/>
</dbReference>
<feature type="transmembrane region" description="Helical" evidence="1">
    <location>
        <begin position="64"/>
        <end position="82"/>
    </location>
</feature>
<evidence type="ECO:0000313" key="4">
    <source>
        <dbReference type="Proteomes" id="UP000183496"/>
    </source>
</evidence>
<sequence>MNMKFETKYSRILLLIIYTILFFVIAIYGAGFVLKVIDVFTISILTLFIFKYKDYNNFLKIRCSLLNCSLLIVTAISLAFLGNAIYARGDEFNFVMQQRYEYSAFSLFGLFVLSPVIEELLYRKYWFRFLTEKLDKIVSIVLISLVFSLTHIFGEIPLIIPFISSIFLFWIYNKTQNISLCVLWHMVFNITSFYSPAFFTIDNIGNLKMLSLVVSLLSLLLLFFSFKRNE</sequence>
<keyword evidence="1" id="KW-0812">Transmembrane</keyword>
<dbReference type="Proteomes" id="UP000183496">
    <property type="component" value="Unassembled WGS sequence"/>
</dbReference>
<organism evidence="3 4">
    <name type="scientific">Myroides profundi</name>
    <dbReference type="NCBI Taxonomy" id="480520"/>
    <lineage>
        <taxon>Bacteria</taxon>
        <taxon>Pseudomonadati</taxon>
        <taxon>Bacteroidota</taxon>
        <taxon>Flavobacteriia</taxon>
        <taxon>Flavobacteriales</taxon>
        <taxon>Flavobacteriaceae</taxon>
        <taxon>Myroides</taxon>
    </lineage>
</organism>
<feature type="transmembrane region" description="Helical" evidence="1">
    <location>
        <begin position="102"/>
        <end position="122"/>
    </location>
</feature>
<feature type="transmembrane region" description="Helical" evidence="1">
    <location>
        <begin position="207"/>
        <end position="226"/>
    </location>
</feature>
<name>A0AAJ5BCW9_MYRPR</name>
<feature type="transmembrane region" description="Helical" evidence="1">
    <location>
        <begin position="12"/>
        <end position="30"/>
    </location>
</feature>
<evidence type="ECO:0000313" key="3">
    <source>
        <dbReference type="EMBL" id="SEQ23618.1"/>
    </source>
</evidence>
<dbReference type="KEGG" id="mpw:MPR_1640"/>
<reference evidence="3 4" key="1">
    <citation type="submission" date="2016-10" db="EMBL/GenBank/DDBJ databases">
        <authorList>
            <person name="Varghese N."/>
            <person name="Submissions S."/>
        </authorList>
    </citation>
    <scope>NUCLEOTIDE SEQUENCE [LARGE SCALE GENOMIC DNA]</scope>
    <source>
        <strain evidence="4">DSM 19823 / KCTC 23066 / CCTCC M 208030 / D25</strain>
    </source>
</reference>
<dbReference type="RefSeq" id="WP_041891302.1">
    <property type="nucleotide sequence ID" value="NZ_CP010817.1"/>
</dbReference>
<keyword evidence="1" id="KW-0472">Membrane</keyword>
<dbReference type="InterPro" id="IPR003675">
    <property type="entry name" value="Rce1/LyrA-like_dom"/>
</dbReference>
<keyword evidence="4" id="KW-1185">Reference proteome</keyword>
<comment type="caution">
    <text evidence="3">The sequence shown here is derived from an EMBL/GenBank/DDBJ whole genome shotgun (WGS) entry which is preliminary data.</text>
</comment>
<feature type="transmembrane region" description="Helical" evidence="1">
    <location>
        <begin position="156"/>
        <end position="173"/>
    </location>
</feature>
<dbReference type="EMBL" id="FOFY01000002">
    <property type="protein sequence ID" value="SEQ23618.1"/>
    <property type="molecule type" value="Genomic_DNA"/>
</dbReference>
<gene>
    <name evidence="3" type="ORF">SAMN04488089_102136</name>
</gene>
<evidence type="ECO:0000256" key="1">
    <source>
        <dbReference type="SAM" id="Phobius"/>
    </source>
</evidence>
<dbReference type="AlphaFoldDB" id="A0AAJ5BCW9"/>
<dbReference type="Pfam" id="PF02517">
    <property type="entry name" value="Rce1-like"/>
    <property type="match status" value="1"/>
</dbReference>
<evidence type="ECO:0000259" key="2">
    <source>
        <dbReference type="Pfam" id="PF02517"/>
    </source>
</evidence>